<evidence type="ECO:0000256" key="1">
    <source>
        <dbReference type="ARBA" id="ARBA00004123"/>
    </source>
</evidence>
<dbReference type="GO" id="GO:0005634">
    <property type="term" value="C:nucleus"/>
    <property type="evidence" value="ECO:0007669"/>
    <property type="project" value="UniProtKB-SubCell"/>
</dbReference>
<evidence type="ECO:0000256" key="3">
    <source>
        <dbReference type="ARBA" id="ARBA00022737"/>
    </source>
</evidence>
<dbReference type="GO" id="GO:0008270">
    <property type="term" value="F:zinc ion binding"/>
    <property type="evidence" value="ECO:0007669"/>
    <property type="project" value="UniProtKB-KW"/>
</dbReference>
<dbReference type="PANTHER" id="PTHR14196:SF12">
    <property type="entry name" value="ZINC FINGER PROTEIN 208-LIKE"/>
    <property type="match status" value="1"/>
</dbReference>
<feature type="compositionally biased region" description="Basic and acidic residues" evidence="8">
    <location>
        <begin position="50"/>
        <end position="71"/>
    </location>
</feature>
<feature type="domain" description="C2H2-type" evidence="9">
    <location>
        <begin position="104"/>
        <end position="131"/>
    </location>
</feature>
<dbReference type="Pfam" id="PF00096">
    <property type="entry name" value="zf-C2H2"/>
    <property type="match status" value="1"/>
</dbReference>
<dbReference type="PROSITE" id="PS50157">
    <property type="entry name" value="ZINC_FINGER_C2H2_2"/>
    <property type="match status" value="2"/>
</dbReference>
<evidence type="ECO:0000256" key="6">
    <source>
        <dbReference type="ARBA" id="ARBA00023242"/>
    </source>
</evidence>
<evidence type="ECO:0000259" key="9">
    <source>
        <dbReference type="PROSITE" id="PS50157"/>
    </source>
</evidence>
<name>A0A670YWX0_PSETE</name>
<proteinExistence type="predicted"/>
<dbReference type="Gene3D" id="3.30.160.60">
    <property type="entry name" value="Classic Zinc Finger"/>
    <property type="match status" value="2"/>
</dbReference>
<dbReference type="InterPro" id="IPR036236">
    <property type="entry name" value="Znf_C2H2_sf"/>
</dbReference>
<reference evidence="10" key="1">
    <citation type="submission" date="2025-08" db="UniProtKB">
        <authorList>
            <consortium name="Ensembl"/>
        </authorList>
    </citation>
    <scope>IDENTIFICATION</scope>
</reference>
<dbReference type="AlphaFoldDB" id="A0A670YWX0"/>
<dbReference type="GO" id="GO:0000981">
    <property type="term" value="F:DNA-binding transcription factor activity, RNA polymerase II-specific"/>
    <property type="evidence" value="ECO:0007669"/>
    <property type="project" value="TreeGrafter"/>
</dbReference>
<feature type="region of interest" description="Disordered" evidence="8">
    <location>
        <begin position="27"/>
        <end position="88"/>
    </location>
</feature>
<evidence type="ECO:0000256" key="2">
    <source>
        <dbReference type="ARBA" id="ARBA00022723"/>
    </source>
</evidence>
<dbReference type="InterPro" id="IPR013087">
    <property type="entry name" value="Znf_C2H2_type"/>
</dbReference>
<reference evidence="10" key="2">
    <citation type="submission" date="2025-09" db="UniProtKB">
        <authorList>
            <consortium name="Ensembl"/>
        </authorList>
    </citation>
    <scope>IDENTIFICATION</scope>
</reference>
<keyword evidence="3" id="KW-0677">Repeat</keyword>
<dbReference type="SUPFAM" id="SSF57667">
    <property type="entry name" value="beta-beta-alpha zinc fingers"/>
    <property type="match status" value="1"/>
</dbReference>
<protein>
    <recommendedName>
        <fullName evidence="9">C2H2-type domain-containing protein</fullName>
    </recommendedName>
</protein>
<keyword evidence="4 7" id="KW-0863">Zinc-finger</keyword>
<dbReference type="SMART" id="SM00355">
    <property type="entry name" value="ZnF_C2H2"/>
    <property type="match status" value="2"/>
</dbReference>
<evidence type="ECO:0000256" key="7">
    <source>
        <dbReference type="PROSITE-ProRule" id="PRU00042"/>
    </source>
</evidence>
<keyword evidence="2" id="KW-0479">Metal-binding</keyword>
<evidence type="ECO:0000256" key="5">
    <source>
        <dbReference type="ARBA" id="ARBA00022833"/>
    </source>
</evidence>
<feature type="domain" description="C2H2-type" evidence="9">
    <location>
        <begin position="132"/>
        <end position="158"/>
    </location>
</feature>
<evidence type="ECO:0000256" key="8">
    <source>
        <dbReference type="SAM" id="MobiDB-lite"/>
    </source>
</evidence>
<dbReference type="Proteomes" id="UP000472273">
    <property type="component" value="Unplaced"/>
</dbReference>
<dbReference type="PROSITE" id="PS00028">
    <property type="entry name" value="ZINC_FINGER_C2H2_1"/>
    <property type="match status" value="1"/>
</dbReference>
<dbReference type="Ensembl" id="ENSPTXT00000016781.1">
    <property type="protein sequence ID" value="ENSPTXP00000016280.1"/>
    <property type="gene ID" value="ENSPTXG00000011257.1"/>
</dbReference>
<evidence type="ECO:0000313" key="11">
    <source>
        <dbReference type="Proteomes" id="UP000472273"/>
    </source>
</evidence>
<comment type="subcellular location">
    <subcellularLocation>
        <location evidence="1">Nucleus</location>
    </subcellularLocation>
</comment>
<keyword evidence="11" id="KW-1185">Reference proteome</keyword>
<sequence length="190" mass="21168">PQKSFSSFGGFGCRPHDLIGITAGILTSKERDDTESVKLQGSPWDSLPKLQEDRDTPVSRDAALKQKREDGSSQPMAENFPLAGEEGNLSPPAIKKRYGIRGKKTCSVCSKTFSRSTVLAAHQRTHTGEKPFTCQNCGKCFSFKSALVHQKIHAREALNSRILSLIALWPPDVWNRWPLWVESSRVVLDF</sequence>
<dbReference type="PANTHER" id="PTHR14196">
    <property type="entry name" value="ODD-SKIPPED - RELATED"/>
    <property type="match status" value="1"/>
</dbReference>
<keyword evidence="5" id="KW-0862">Zinc</keyword>
<dbReference type="FunFam" id="3.30.160.60:FF:000557">
    <property type="entry name" value="zinc finger and SCAN domain-containing protein 29"/>
    <property type="match status" value="1"/>
</dbReference>
<evidence type="ECO:0000313" key="10">
    <source>
        <dbReference type="Ensembl" id="ENSPTXP00000016280.1"/>
    </source>
</evidence>
<dbReference type="InterPro" id="IPR050717">
    <property type="entry name" value="C2H2-ZF_Transcription_Reg"/>
</dbReference>
<dbReference type="FunFam" id="3.30.160.60:FF:001498">
    <property type="entry name" value="Zinc finger protein 404"/>
    <property type="match status" value="1"/>
</dbReference>
<evidence type="ECO:0000256" key="4">
    <source>
        <dbReference type="ARBA" id="ARBA00022771"/>
    </source>
</evidence>
<keyword evidence="6" id="KW-0539">Nucleus</keyword>
<dbReference type="GO" id="GO:0000977">
    <property type="term" value="F:RNA polymerase II transcription regulatory region sequence-specific DNA binding"/>
    <property type="evidence" value="ECO:0007669"/>
    <property type="project" value="TreeGrafter"/>
</dbReference>
<organism evidence="10 11">
    <name type="scientific">Pseudonaja textilis</name>
    <name type="common">Eastern brown snake</name>
    <dbReference type="NCBI Taxonomy" id="8673"/>
    <lineage>
        <taxon>Eukaryota</taxon>
        <taxon>Metazoa</taxon>
        <taxon>Chordata</taxon>
        <taxon>Craniata</taxon>
        <taxon>Vertebrata</taxon>
        <taxon>Euteleostomi</taxon>
        <taxon>Lepidosauria</taxon>
        <taxon>Squamata</taxon>
        <taxon>Bifurcata</taxon>
        <taxon>Unidentata</taxon>
        <taxon>Episquamata</taxon>
        <taxon>Toxicofera</taxon>
        <taxon>Serpentes</taxon>
        <taxon>Colubroidea</taxon>
        <taxon>Elapidae</taxon>
        <taxon>Hydrophiinae</taxon>
        <taxon>Pseudonaja</taxon>
    </lineage>
</organism>
<accession>A0A670YWX0</accession>